<keyword evidence="1" id="KW-1133">Transmembrane helix</keyword>
<dbReference type="OrthoDB" id="2282627at2759"/>
<gene>
    <name evidence="2" type="ORF">CONCODRAFT_6288</name>
</gene>
<feature type="non-terminal residue" evidence="2">
    <location>
        <position position="144"/>
    </location>
</feature>
<feature type="transmembrane region" description="Helical" evidence="1">
    <location>
        <begin position="12"/>
        <end position="40"/>
    </location>
</feature>
<reference evidence="2 3" key="1">
    <citation type="journal article" date="2015" name="Genome Biol. Evol.">
        <title>Phylogenomic analyses indicate that early fungi evolved digesting cell walls of algal ancestors of land plants.</title>
        <authorList>
            <person name="Chang Y."/>
            <person name="Wang S."/>
            <person name="Sekimoto S."/>
            <person name="Aerts A.L."/>
            <person name="Choi C."/>
            <person name="Clum A."/>
            <person name="LaButti K.M."/>
            <person name="Lindquist E.A."/>
            <person name="Yee Ngan C."/>
            <person name="Ohm R.A."/>
            <person name="Salamov A.A."/>
            <person name="Grigoriev I.V."/>
            <person name="Spatafora J.W."/>
            <person name="Berbee M.L."/>
        </authorList>
    </citation>
    <scope>NUCLEOTIDE SEQUENCE [LARGE SCALE GENOMIC DNA]</scope>
    <source>
        <strain evidence="2 3">NRRL 28638</strain>
    </source>
</reference>
<name>A0A137P7R9_CONC2</name>
<dbReference type="EMBL" id="KQ964485">
    <property type="protein sequence ID" value="KXN71056.1"/>
    <property type="molecule type" value="Genomic_DNA"/>
</dbReference>
<proteinExistence type="predicted"/>
<organism evidence="2 3">
    <name type="scientific">Conidiobolus coronatus (strain ATCC 28846 / CBS 209.66 / NRRL 28638)</name>
    <name type="common">Delacroixia coronata</name>
    <dbReference type="NCBI Taxonomy" id="796925"/>
    <lineage>
        <taxon>Eukaryota</taxon>
        <taxon>Fungi</taxon>
        <taxon>Fungi incertae sedis</taxon>
        <taxon>Zoopagomycota</taxon>
        <taxon>Entomophthoromycotina</taxon>
        <taxon>Entomophthoromycetes</taxon>
        <taxon>Entomophthorales</taxon>
        <taxon>Ancylistaceae</taxon>
        <taxon>Conidiobolus</taxon>
    </lineage>
</organism>
<accession>A0A137P7R9</accession>
<protein>
    <recommendedName>
        <fullName evidence="4">G-protein coupled receptors family 1 profile domain-containing protein</fullName>
    </recommendedName>
</protein>
<sequence length="144" mass="16604">MVEFSDPIALTLFIMNSAFNGISLLSGLYVVIMFSLMALYDRRLVDRLSLRLNVAISGVDMLRAVNMMVYSMHDKDDLLCKLNSFSLNWTILMYVFFTCSIAANLQLVFLMEYSFTAWWEYLYWFIPIALATTLSLIPLAMGKY</sequence>
<keyword evidence="1" id="KW-0472">Membrane</keyword>
<feature type="transmembrane region" description="Helical" evidence="1">
    <location>
        <begin position="91"/>
        <end position="110"/>
    </location>
</feature>
<evidence type="ECO:0008006" key="4">
    <source>
        <dbReference type="Google" id="ProtNLM"/>
    </source>
</evidence>
<evidence type="ECO:0000313" key="3">
    <source>
        <dbReference type="Proteomes" id="UP000070444"/>
    </source>
</evidence>
<keyword evidence="3" id="KW-1185">Reference proteome</keyword>
<keyword evidence="1" id="KW-0812">Transmembrane</keyword>
<evidence type="ECO:0000256" key="1">
    <source>
        <dbReference type="SAM" id="Phobius"/>
    </source>
</evidence>
<feature type="transmembrane region" description="Helical" evidence="1">
    <location>
        <begin position="122"/>
        <end position="141"/>
    </location>
</feature>
<evidence type="ECO:0000313" key="2">
    <source>
        <dbReference type="EMBL" id="KXN71056.1"/>
    </source>
</evidence>
<dbReference type="Proteomes" id="UP000070444">
    <property type="component" value="Unassembled WGS sequence"/>
</dbReference>
<dbReference type="AlphaFoldDB" id="A0A137P7R9"/>